<feature type="domain" description="Enoyl reductase (ER)" evidence="1">
    <location>
        <begin position="10"/>
        <end position="358"/>
    </location>
</feature>
<dbReference type="PANTHER" id="PTHR45348:SF2">
    <property type="entry name" value="ZINC-TYPE ALCOHOL DEHYDROGENASE-LIKE PROTEIN C2E1P3.01"/>
    <property type="match status" value="1"/>
</dbReference>
<dbReference type="InterPro" id="IPR047122">
    <property type="entry name" value="Trans-enoyl_RdTase-like"/>
</dbReference>
<keyword evidence="3" id="KW-1185">Reference proteome</keyword>
<dbReference type="EMBL" id="CENE01000030">
    <property type="protein sequence ID" value="CEQ42612.1"/>
    <property type="molecule type" value="Genomic_DNA"/>
</dbReference>
<dbReference type="SMART" id="SM00829">
    <property type="entry name" value="PKS_ER"/>
    <property type="match status" value="1"/>
</dbReference>
<name>A0A0D6ER63_SPOSA</name>
<protein>
    <submittedName>
        <fullName evidence="2">SPOSA6832_04454-mRNA-1:cds</fullName>
    </submittedName>
</protein>
<gene>
    <name evidence="2" type="primary">SPOSA6832_04454</name>
</gene>
<evidence type="ECO:0000259" key="1">
    <source>
        <dbReference type="SMART" id="SM00829"/>
    </source>
</evidence>
<dbReference type="SUPFAM" id="SSF50129">
    <property type="entry name" value="GroES-like"/>
    <property type="match status" value="1"/>
</dbReference>
<sequence>MSNRAAWIKSPHAKLTVEEAPMYTPDKGEVLVKVHAVSVQPVDWKIQDYNFFVNSYPFILGTDTAGIVEEVGEGVTHVRKGDRVLGYVVDPLLKSPWPHPTLHFYRHMLGLGTGNSKHSGFQEYAVVSGTTVAAIPSSISFEEAVVLPLALSTAAAGLYQPEFLGLNFPSASSPAPTGKAVLVWGAASSVGTVAVQLAKASGYKVVTTASPHNFEYAKLLGADAVFDYRDEQVVEKLVEALKGSEFAGVYDAISENGSVEKSAEVASRVGGKQFVATVLPPPEKLAGEVKAAAVFAVTVATTHAEVGTHLYGTFVPAALENGSLKCKPEPLVVGKGLESVQHGLDVQKKGVSAKKVVITLV</sequence>
<dbReference type="Gene3D" id="3.90.180.10">
    <property type="entry name" value="Medium-chain alcohol dehydrogenases, catalytic domain"/>
    <property type="match status" value="1"/>
</dbReference>
<dbReference type="InterPro" id="IPR013149">
    <property type="entry name" value="ADH-like_C"/>
</dbReference>
<dbReference type="OrthoDB" id="3233595at2759"/>
<organism evidence="2 3">
    <name type="scientific">Sporidiobolus salmonicolor</name>
    <name type="common">Yeast-like fungus</name>
    <name type="synonym">Sporobolomyces salmonicolor</name>
    <dbReference type="NCBI Taxonomy" id="5005"/>
    <lineage>
        <taxon>Eukaryota</taxon>
        <taxon>Fungi</taxon>
        <taxon>Dikarya</taxon>
        <taxon>Basidiomycota</taxon>
        <taxon>Pucciniomycotina</taxon>
        <taxon>Microbotryomycetes</taxon>
        <taxon>Sporidiobolales</taxon>
        <taxon>Sporidiobolaceae</taxon>
        <taxon>Sporobolomyces</taxon>
    </lineage>
</organism>
<dbReference type="CDD" id="cd08249">
    <property type="entry name" value="enoyl_reductase_like"/>
    <property type="match status" value="1"/>
</dbReference>
<dbReference type="InterPro" id="IPR013154">
    <property type="entry name" value="ADH-like_N"/>
</dbReference>
<reference evidence="3" key="1">
    <citation type="submission" date="2015-02" db="EMBL/GenBank/DDBJ databases">
        <authorList>
            <person name="Gon?alves P."/>
        </authorList>
    </citation>
    <scope>NUCLEOTIDE SEQUENCE [LARGE SCALE GENOMIC DNA]</scope>
</reference>
<dbReference type="GO" id="GO:0016651">
    <property type="term" value="F:oxidoreductase activity, acting on NAD(P)H"/>
    <property type="evidence" value="ECO:0007669"/>
    <property type="project" value="InterPro"/>
</dbReference>
<evidence type="ECO:0000313" key="3">
    <source>
        <dbReference type="Proteomes" id="UP000243876"/>
    </source>
</evidence>
<evidence type="ECO:0000313" key="2">
    <source>
        <dbReference type="EMBL" id="CEQ42612.1"/>
    </source>
</evidence>
<dbReference type="InterPro" id="IPR020843">
    <property type="entry name" value="ER"/>
</dbReference>
<dbReference type="Pfam" id="PF08240">
    <property type="entry name" value="ADH_N"/>
    <property type="match status" value="1"/>
</dbReference>
<dbReference type="Proteomes" id="UP000243876">
    <property type="component" value="Unassembled WGS sequence"/>
</dbReference>
<dbReference type="SUPFAM" id="SSF51735">
    <property type="entry name" value="NAD(P)-binding Rossmann-fold domains"/>
    <property type="match status" value="1"/>
</dbReference>
<accession>A0A0D6ER63</accession>
<dbReference type="Pfam" id="PF00107">
    <property type="entry name" value="ADH_zinc_N"/>
    <property type="match status" value="1"/>
</dbReference>
<dbReference type="InterPro" id="IPR036291">
    <property type="entry name" value="NAD(P)-bd_dom_sf"/>
</dbReference>
<dbReference type="PANTHER" id="PTHR45348">
    <property type="entry name" value="HYPOTHETICAL OXIDOREDUCTASE (EUROFUNG)"/>
    <property type="match status" value="1"/>
</dbReference>
<proteinExistence type="predicted"/>
<dbReference type="Gene3D" id="3.40.50.720">
    <property type="entry name" value="NAD(P)-binding Rossmann-like Domain"/>
    <property type="match status" value="1"/>
</dbReference>
<dbReference type="InterPro" id="IPR011032">
    <property type="entry name" value="GroES-like_sf"/>
</dbReference>
<dbReference type="AlphaFoldDB" id="A0A0D6ER63"/>